<keyword evidence="4" id="KW-0413">Isomerase</keyword>
<dbReference type="EMBL" id="CAWUPB010001159">
    <property type="protein sequence ID" value="CAK7340115.1"/>
    <property type="molecule type" value="Genomic_DNA"/>
</dbReference>
<feature type="compositionally biased region" description="Basic and acidic residues" evidence="5">
    <location>
        <begin position="490"/>
        <end position="566"/>
    </location>
</feature>
<feature type="compositionally biased region" description="Acidic residues" evidence="5">
    <location>
        <begin position="135"/>
        <end position="151"/>
    </location>
</feature>
<feature type="compositionally biased region" description="Basic and acidic residues" evidence="5">
    <location>
        <begin position="216"/>
        <end position="234"/>
    </location>
</feature>
<gene>
    <name evidence="7" type="ORF">DCAF_LOCUS15196</name>
</gene>
<dbReference type="PANTHER" id="PTHR43811">
    <property type="entry name" value="FKBP-TYPE PEPTIDYL-PROLYL CIS-TRANS ISOMERASE FKPA"/>
    <property type="match status" value="1"/>
</dbReference>
<protein>
    <recommendedName>
        <fullName evidence="2">peptidylprolyl isomerase</fullName>
        <ecNumber evidence="2">5.2.1.8</ecNumber>
    </recommendedName>
</protein>
<evidence type="ECO:0000256" key="3">
    <source>
        <dbReference type="ARBA" id="ARBA00023110"/>
    </source>
</evidence>
<feature type="compositionally biased region" description="Polar residues" evidence="5">
    <location>
        <begin position="155"/>
        <end position="164"/>
    </location>
</feature>
<dbReference type="InterPro" id="IPR041232">
    <property type="entry name" value="NPL"/>
</dbReference>
<comment type="caution">
    <text evidence="7">The sequence shown here is derived from an EMBL/GenBank/DDBJ whole genome shotgun (WGS) entry which is preliminary data.</text>
</comment>
<feature type="compositionally biased region" description="Basic residues" evidence="5">
    <location>
        <begin position="586"/>
        <end position="602"/>
    </location>
</feature>
<dbReference type="AlphaFoldDB" id="A0AAV1RUR0"/>
<feature type="compositionally biased region" description="Basic residues" evidence="5">
    <location>
        <begin position="479"/>
        <end position="489"/>
    </location>
</feature>
<name>A0AAV1RUR0_9ROSI</name>
<comment type="catalytic activity">
    <reaction evidence="1">
        <text>[protein]-peptidylproline (omega=180) = [protein]-peptidylproline (omega=0)</text>
        <dbReference type="Rhea" id="RHEA:16237"/>
        <dbReference type="Rhea" id="RHEA-COMP:10747"/>
        <dbReference type="Rhea" id="RHEA-COMP:10748"/>
        <dbReference type="ChEBI" id="CHEBI:83833"/>
        <dbReference type="ChEBI" id="CHEBI:83834"/>
        <dbReference type="EC" id="5.2.1.8"/>
    </reaction>
</comment>
<dbReference type="Gene3D" id="2.60.120.340">
    <property type="entry name" value="Nucleoplasmin core domain"/>
    <property type="match status" value="1"/>
</dbReference>
<feature type="compositionally biased region" description="Polar residues" evidence="5">
    <location>
        <begin position="264"/>
        <end position="274"/>
    </location>
</feature>
<evidence type="ECO:0000259" key="6">
    <source>
        <dbReference type="Pfam" id="PF17800"/>
    </source>
</evidence>
<proteinExistence type="predicted"/>
<evidence type="ECO:0000313" key="7">
    <source>
        <dbReference type="EMBL" id="CAK7340115.1"/>
    </source>
</evidence>
<organism evidence="7 8">
    <name type="scientific">Dovyalis caffra</name>
    <dbReference type="NCBI Taxonomy" id="77055"/>
    <lineage>
        <taxon>Eukaryota</taxon>
        <taxon>Viridiplantae</taxon>
        <taxon>Streptophyta</taxon>
        <taxon>Embryophyta</taxon>
        <taxon>Tracheophyta</taxon>
        <taxon>Spermatophyta</taxon>
        <taxon>Magnoliopsida</taxon>
        <taxon>eudicotyledons</taxon>
        <taxon>Gunneridae</taxon>
        <taxon>Pentapetalae</taxon>
        <taxon>rosids</taxon>
        <taxon>fabids</taxon>
        <taxon>Malpighiales</taxon>
        <taxon>Salicaceae</taxon>
        <taxon>Flacourtieae</taxon>
        <taxon>Dovyalis</taxon>
    </lineage>
</organism>
<evidence type="ECO:0000313" key="8">
    <source>
        <dbReference type="Proteomes" id="UP001314170"/>
    </source>
</evidence>
<evidence type="ECO:0000256" key="2">
    <source>
        <dbReference type="ARBA" id="ARBA00013194"/>
    </source>
</evidence>
<feature type="compositionally biased region" description="Basic residues" evidence="5">
    <location>
        <begin position="170"/>
        <end position="186"/>
    </location>
</feature>
<dbReference type="Proteomes" id="UP001314170">
    <property type="component" value="Unassembled WGS sequence"/>
</dbReference>
<feature type="domain" description="Nucleoplasmin-like" evidence="6">
    <location>
        <begin position="3"/>
        <end position="93"/>
    </location>
</feature>
<reference evidence="7 8" key="1">
    <citation type="submission" date="2024-01" db="EMBL/GenBank/DDBJ databases">
        <authorList>
            <person name="Waweru B."/>
        </authorList>
    </citation>
    <scope>NUCLEOTIDE SEQUENCE [LARGE SCALE GENOMIC DNA]</scope>
</reference>
<feature type="compositionally biased region" description="Basic and acidic residues" evidence="5">
    <location>
        <begin position="420"/>
        <end position="437"/>
    </location>
</feature>
<feature type="region of interest" description="Disordered" evidence="5">
    <location>
        <begin position="416"/>
        <end position="614"/>
    </location>
</feature>
<dbReference type="GO" id="GO:0003755">
    <property type="term" value="F:peptidyl-prolyl cis-trans isomerase activity"/>
    <property type="evidence" value="ECO:0007669"/>
    <property type="project" value="UniProtKB-KW"/>
</dbReference>
<dbReference type="PANTHER" id="PTHR43811:SF48">
    <property type="entry name" value="PEPTIDYL-PROLYL CIS-TRANS ISOMERASE FKBP43"/>
    <property type="match status" value="1"/>
</dbReference>
<dbReference type="EC" id="5.2.1.8" evidence="2"/>
<keyword evidence="8" id="KW-1185">Reference proteome</keyword>
<evidence type="ECO:0000256" key="1">
    <source>
        <dbReference type="ARBA" id="ARBA00000971"/>
    </source>
</evidence>
<dbReference type="Pfam" id="PF17800">
    <property type="entry name" value="NPL"/>
    <property type="match status" value="1"/>
</dbReference>
<evidence type="ECO:0000256" key="4">
    <source>
        <dbReference type="ARBA" id="ARBA00023235"/>
    </source>
</evidence>
<accession>A0AAV1RUR0</accession>
<keyword evidence="3" id="KW-0697">Rotamase</keyword>
<evidence type="ECO:0000256" key="5">
    <source>
        <dbReference type="SAM" id="MobiDB-lite"/>
    </source>
</evidence>
<feature type="region of interest" description="Disordered" evidence="5">
    <location>
        <begin position="126"/>
        <end position="287"/>
    </location>
</feature>
<sequence>MAFWGVEVKPGKPFVHVPNNGRRLHISQATIGTGSSVKNSVVQCNVGNSSPVFLCSLFPEKAEISQLHLEFEETVEVVFSVIGPRSVHLSGYYLGGRSGQHLHPDDETYPFVGLLLESYGEDIADTETERSANGSDEDEYEDSFINDDDDHSEIKSPSTVYTSEEISDKKKCKNGKGSHKHLRKKFQVSESEDEDKMPISFLHERESAVKSMGSEIDEKSEKENGETSEKKVKDNGNWIIVSKGNAGAAQGVSKTQPDDHLSILPSSDMGSQNGAKRKKKREKHCKEEKPLEDDFFFGRVLGQQKCMQSEVGAEKLDLFLPVTNEDQKTTNDKGDLAQFSLESSNVVCRNVEKLKNRRKKHAKEKDADNHLSYELKAHPNKAEAKNTLQDVLVTNKENQKDTNDVAKSTLQDVLVTNKGTQKDTNDEEDKVKDEAKVENTGQDIPLAKKENQKQANDGAVLPWNSNLPPAQLDLESVTKPKRKRKHAIKKVLDAIKDHEGKEDDFKTDSCDHELSAQDEHENGAEPKRKRKERIDKKILETDIGSHGKAIKEEEGKQDEYKSDSLDHVVSPLEEQNQKEQSFAHSEKKKKRRKNEDKKKRKTRESVETSNEINV</sequence>